<proteinExistence type="predicted"/>
<name>A0ACB7SAS1_HYAAI</name>
<keyword evidence="2" id="KW-1185">Reference proteome</keyword>
<protein>
    <submittedName>
        <fullName evidence="1">Uncharacterized protein</fullName>
    </submittedName>
</protein>
<accession>A0ACB7SAS1</accession>
<dbReference type="EMBL" id="CM023485">
    <property type="protein sequence ID" value="KAH6931166.1"/>
    <property type="molecule type" value="Genomic_DNA"/>
</dbReference>
<sequence>MKENDTLRLVQALIMSRVAYGLPYHSLDKSEESQAALGLPISTPTERLLALGIHSTYAELSAAVLISQRNRLSQTAAGRTILSRHLDEELVNVPTVVRRQITISPVPKNMNRDCHAERRAARVKWLRKQLDSAPNVTYVDAASYDRHKHPFKLLKLQQLSSATALREAPRVGRGAQLHRCAVTMATADQRVNMALPKLTGWPGKADGHSSAGAVGVRIVAGNALASWGDLQPLRSKMSQKTRPTHPRADGAQGKASEARRKSTVEDSAGSKARSVSRDNKAPVRRDSVKPPAQNASKRSSSQHESRKAPAPQETSKKQPGPRDTRSTSRQPESRKSNVQPDGKGVPSRRDSKTTAANAKASSRQAAGASKTKDALASRVSNADAKSPSRHGKVVAEASSSQKHPRTSDKDRESEKVVATSSGGTSEKRPRTTHRTKAAATGRPQGDRVESKRSEEAESKGNRGLRPLRHPKSTERSRDKTPIPRNTYRRRPSTSHRKENVIPDQSKSETPRTRHSSVTDDNYDDDFEDYESDFENDDGVDEESSASSAVSDSSGSDSGPASGYDEAPSSKDATRSTNDILLAQQHSETNSEQKLKEQSHWKSEPVLEVEAKPPAPLMPTSFSTYSLVSYLTAQKKEESKKVLSKAQYVAPDVQERAKDILDMVSLDTMTYQVFDVPPITYDVYISTFGRADAKQVLVQTDLGDEEECQTDAIELEDKWTQQPPHDYKGFGGGNADGTPIYSDSRGLQSGEEMMNLLDFLKNSSDHKFVSASTSSAYLSPFTGNADGTPLYSDSRGLQSGEDMMNLLDFLKNSSNLMLRVMEEDRACETRRNLKRTPEVEGFSDGYLQLDPLRFVKGCPINFVRFSRPCPNYLVTSHDLTSMLDGSLELWDLRDKFCLFKNVVINEGSPECQAYNMKMPAYSTVPSDGGYNVWSLDEEGTLVSWAVAAVKSEPEGSLSDLGLAPGATLRLVLRGSTGRAEDLRSGSAERHACPGYHGHRIDDGRPLSCRSYEEAREGLRTFGAAQLSATRVLVTTDIVASRNGALRLHFLEYEQAVWEWDPLERTETGALLWSPCAPTQFYVTTAAGGVVTWDLSTRHDRPTGTATFPSSRVLAMDADGTVTSRTSEHCLALAMDEGAAQVHLMGPTDNGSQLSRDEIREKLLNL</sequence>
<reference evidence="1" key="1">
    <citation type="submission" date="2020-05" db="EMBL/GenBank/DDBJ databases">
        <title>Large-scale comparative analyses of tick genomes elucidate their genetic diversity and vector capacities.</title>
        <authorList>
            <person name="Jia N."/>
            <person name="Wang J."/>
            <person name="Shi W."/>
            <person name="Du L."/>
            <person name="Sun Y."/>
            <person name="Zhan W."/>
            <person name="Jiang J."/>
            <person name="Wang Q."/>
            <person name="Zhang B."/>
            <person name="Ji P."/>
            <person name="Sakyi L.B."/>
            <person name="Cui X."/>
            <person name="Yuan T."/>
            <person name="Jiang B."/>
            <person name="Yang W."/>
            <person name="Lam T.T.-Y."/>
            <person name="Chang Q."/>
            <person name="Ding S."/>
            <person name="Wang X."/>
            <person name="Zhu J."/>
            <person name="Ruan X."/>
            <person name="Zhao L."/>
            <person name="Wei J."/>
            <person name="Que T."/>
            <person name="Du C."/>
            <person name="Cheng J."/>
            <person name="Dai P."/>
            <person name="Han X."/>
            <person name="Huang E."/>
            <person name="Gao Y."/>
            <person name="Liu J."/>
            <person name="Shao H."/>
            <person name="Ye R."/>
            <person name="Li L."/>
            <person name="Wei W."/>
            <person name="Wang X."/>
            <person name="Wang C."/>
            <person name="Yang T."/>
            <person name="Huo Q."/>
            <person name="Li W."/>
            <person name="Guo W."/>
            <person name="Chen H."/>
            <person name="Zhou L."/>
            <person name="Ni X."/>
            <person name="Tian J."/>
            <person name="Zhou Y."/>
            <person name="Sheng Y."/>
            <person name="Liu T."/>
            <person name="Pan Y."/>
            <person name="Xia L."/>
            <person name="Li J."/>
            <person name="Zhao F."/>
            <person name="Cao W."/>
        </authorList>
    </citation>
    <scope>NUCLEOTIDE SEQUENCE</scope>
    <source>
        <strain evidence="1">Hyas-2018</strain>
    </source>
</reference>
<gene>
    <name evidence="1" type="ORF">HPB50_022597</name>
</gene>
<evidence type="ECO:0000313" key="1">
    <source>
        <dbReference type="EMBL" id="KAH6931166.1"/>
    </source>
</evidence>
<comment type="caution">
    <text evidence="1">The sequence shown here is derived from an EMBL/GenBank/DDBJ whole genome shotgun (WGS) entry which is preliminary data.</text>
</comment>
<evidence type="ECO:0000313" key="2">
    <source>
        <dbReference type="Proteomes" id="UP000821845"/>
    </source>
</evidence>
<organism evidence="1 2">
    <name type="scientific">Hyalomma asiaticum</name>
    <name type="common">Tick</name>
    <dbReference type="NCBI Taxonomy" id="266040"/>
    <lineage>
        <taxon>Eukaryota</taxon>
        <taxon>Metazoa</taxon>
        <taxon>Ecdysozoa</taxon>
        <taxon>Arthropoda</taxon>
        <taxon>Chelicerata</taxon>
        <taxon>Arachnida</taxon>
        <taxon>Acari</taxon>
        <taxon>Parasitiformes</taxon>
        <taxon>Ixodida</taxon>
        <taxon>Ixodoidea</taxon>
        <taxon>Ixodidae</taxon>
        <taxon>Hyalomminae</taxon>
        <taxon>Hyalomma</taxon>
    </lineage>
</organism>
<dbReference type="Proteomes" id="UP000821845">
    <property type="component" value="Chromosome 5"/>
</dbReference>